<feature type="active site" evidence="11">
    <location>
        <position position="200"/>
    </location>
</feature>
<feature type="active site" description="O-(3'-phospho-DNA)-tyrosine intermediate" evidence="11">
    <location>
        <position position="306"/>
    </location>
</feature>
<feature type="active site" evidence="11">
    <location>
        <position position="297"/>
    </location>
</feature>
<evidence type="ECO:0000259" key="14">
    <source>
        <dbReference type="PROSITE" id="PS51900"/>
    </source>
</evidence>
<dbReference type="InterPro" id="IPR004107">
    <property type="entry name" value="Integrase_SAM-like_N"/>
</dbReference>
<comment type="subcellular location">
    <subcellularLocation>
        <location evidence="1 11">Cytoplasm</location>
    </subcellularLocation>
</comment>
<feature type="region of interest" description="Disordered" evidence="12">
    <location>
        <begin position="1"/>
        <end position="21"/>
    </location>
</feature>
<dbReference type="PROSITE" id="PS51898">
    <property type="entry name" value="TYR_RECOMBINASE"/>
    <property type="match status" value="1"/>
</dbReference>
<dbReference type="Pfam" id="PF02899">
    <property type="entry name" value="Phage_int_SAM_1"/>
    <property type="match status" value="1"/>
</dbReference>
<evidence type="ECO:0000256" key="8">
    <source>
        <dbReference type="ARBA" id="ARBA00023125"/>
    </source>
</evidence>
<dbReference type="NCBIfam" id="NF001399">
    <property type="entry name" value="PRK00283.1"/>
    <property type="match status" value="1"/>
</dbReference>
<dbReference type="InterPro" id="IPR050090">
    <property type="entry name" value="Tyrosine_recombinase_XerCD"/>
</dbReference>
<evidence type="ECO:0000256" key="12">
    <source>
        <dbReference type="SAM" id="MobiDB-lite"/>
    </source>
</evidence>
<dbReference type="EMBL" id="DSDS01000159">
    <property type="protein sequence ID" value="HET98463.1"/>
    <property type="molecule type" value="Genomic_DNA"/>
</dbReference>
<dbReference type="NCBIfam" id="TIGR02225">
    <property type="entry name" value="recomb_XerD"/>
    <property type="match status" value="1"/>
</dbReference>
<dbReference type="Gene3D" id="1.10.443.10">
    <property type="entry name" value="Intergrase catalytic core"/>
    <property type="match status" value="1"/>
</dbReference>
<organism evidence="15">
    <name type="scientific">Desulfurivibrio alkaliphilus</name>
    <dbReference type="NCBI Taxonomy" id="427923"/>
    <lineage>
        <taxon>Bacteria</taxon>
        <taxon>Pseudomonadati</taxon>
        <taxon>Thermodesulfobacteriota</taxon>
        <taxon>Desulfobulbia</taxon>
        <taxon>Desulfobulbales</taxon>
        <taxon>Desulfobulbaceae</taxon>
        <taxon>Desulfurivibrio</taxon>
    </lineage>
</organism>
<dbReference type="InterPro" id="IPR011932">
    <property type="entry name" value="Recomb_XerD"/>
</dbReference>
<evidence type="ECO:0000259" key="13">
    <source>
        <dbReference type="PROSITE" id="PS51898"/>
    </source>
</evidence>
<evidence type="ECO:0000256" key="11">
    <source>
        <dbReference type="HAMAP-Rule" id="MF_01807"/>
    </source>
</evidence>
<dbReference type="SUPFAM" id="SSF56349">
    <property type="entry name" value="DNA breaking-rejoining enzymes"/>
    <property type="match status" value="1"/>
</dbReference>
<dbReference type="Proteomes" id="UP000885986">
    <property type="component" value="Unassembled WGS sequence"/>
</dbReference>
<evidence type="ECO:0000256" key="3">
    <source>
        <dbReference type="ARBA" id="ARBA00015810"/>
    </source>
</evidence>
<dbReference type="InterPro" id="IPR002104">
    <property type="entry name" value="Integrase_catalytic"/>
</dbReference>
<protein>
    <recommendedName>
        <fullName evidence="3 11">Tyrosine recombinase XerD</fullName>
    </recommendedName>
</protein>
<dbReference type="HAMAP" id="MF_01808">
    <property type="entry name" value="Recomb_XerC_XerD"/>
    <property type="match status" value="1"/>
</dbReference>
<evidence type="ECO:0000256" key="2">
    <source>
        <dbReference type="ARBA" id="ARBA00010450"/>
    </source>
</evidence>
<sequence>MNSPGGTKLPAKRPGSSPSGGGSGAFSFLPPLLDYFLQYLAAERRLAANTLAAYQADLDSFFAFLASRCTSSAFAIDDISPEDLRAYLEHCHRRGIASRSSARRVSALRSFFRFLHRENLIAHDPSALLDLPKPGRPLPKVLTVSEVNRLLVPPAQPTPLALRNHAMLHLLYASGLRVSELVKLPVSGVNQAGHLRVLGKGSKERLIPFGQAAGQALAAYITQARPRLLKKRRSDMLFVTARGGAMTRLRFWQIIRECARLNGITKLISPHILRHSFATHLLEHGADLRAVQMMLGHADIATTQIYTHVDAARLKAVHSKFHPRG</sequence>
<keyword evidence="9 11" id="KW-0233">DNA recombination</keyword>
<feature type="domain" description="Core-binding (CB)" evidence="14">
    <location>
        <begin position="27"/>
        <end position="116"/>
    </location>
</feature>
<evidence type="ECO:0000256" key="10">
    <source>
        <dbReference type="ARBA" id="ARBA00023306"/>
    </source>
</evidence>
<comment type="subunit">
    <text evidence="11">Forms a cyclic heterotetrameric complex composed of two molecules of XerC and two molecules of XerD.</text>
</comment>
<dbReference type="PROSITE" id="PS51900">
    <property type="entry name" value="CB"/>
    <property type="match status" value="1"/>
</dbReference>
<dbReference type="CDD" id="cd00798">
    <property type="entry name" value="INT_XerDC_C"/>
    <property type="match status" value="1"/>
</dbReference>
<feature type="active site" evidence="11">
    <location>
        <position position="177"/>
    </location>
</feature>
<evidence type="ECO:0000256" key="9">
    <source>
        <dbReference type="ARBA" id="ARBA00023172"/>
    </source>
</evidence>
<dbReference type="Pfam" id="PF00589">
    <property type="entry name" value="Phage_integrase"/>
    <property type="match status" value="1"/>
</dbReference>
<evidence type="ECO:0000313" key="15">
    <source>
        <dbReference type="EMBL" id="HET98463.1"/>
    </source>
</evidence>
<keyword evidence="4 11" id="KW-0963">Cytoplasm</keyword>
<dbReference type="HAMAP" id="MF_01807">
    <property type="entry name" value="Recomb_XerD"/>
    <property type="match status" value="1"/>
</dbReference>
<gene>
    <name evidence="11 15" type="primary">xerD</name>
    <name evidence="15" type="ORF">ENN98_07205</name>
</gene>
<dbReference type="InterPro" id="IPR011010">
    <property type="entry name" value="DNA_brk_join_enz"/>
</dbReference>
<keyword evidence="10 11" id="KW-0131">Cell cycle</keyword>
<keyword evidence="5 11" id="KW-0132">Cell division</keyword>
<dbReference type="InterPro" id="IPR023009">
    <property type="entry name" value="Tyrosine_recombinase_XerC/XerD"/>
</dbReference>
<dbReference type="GO" id="GO:0005737">
    <property type="term" value="C:cytoplasm"/>
    <property type="evidence" value="ECO:0007669"/>
    <property type="project" value="UniProtKB-SubCell"/>
</dbReference>
<dbReference type="GO" id="GO:0003677">
    <property type="term" value="F:DNA binding"/>
    <property type="evidence" value="ECO:0007669"/>
    <property type="project" value="UniProtKB-UniRule"/>
</dbReference>
<evidence type="ECO:0000256" key="4">
    <source>
        <dbReference type="ARBA" id="ARBA00022490"/>
    </source>
</evidence>
<comment type="caution">
    <text evidence="15">The sequence shown here is derived from an EMBL/GenBank/DDBJ whole genome shotgun (WGS) entry which is preliminary data.</text>
</comment>
<evidence type="ECO:0000256" key="1">
    <source>
        <dbReference type="ARBA" id="ARBA00004496"/>
    </source>
</evidence>
<proteinExistence type="inferred from homology"/>
<dbReference type="InterPro" id="IPR044068">
    <property type="entry name" value="CB"/>
</dbReference>
<keyword evidence="7 11" id="KW-0229">DNA integration</keyword>
<evidence type="ECO:0000256" key="5">
    <source>
        <dbReference type="ARBA" id="ARBA00022618"/>
    </source>
</evidence>
<dbReference type="PANTHER" id="PTHR30349">
    <property type="entry name" value="PHAGE INTEGRASE-RELATED"/>
    <property type="match status" value="1"/>
</dbReference>
<dbReference type="GO" id="GO:0051301">
    <property type="term" value="P:cell division"/>
    <property type="evidence" value="ECO:0007669"/>
    <property type="project" value="UniProtKB-KW"/>
</dbReference>
<reference evidence="15" key="1">
    <citation type="journal article" date="2020" name="mSystems">
        <title>Genome- and Community-Level Interaction Insights into Carbon Utilization and Element Cycling Functions of Hydrothermarchaeota in Hydrothermal Sediment.</title>
        <authorList>
            <person name="Zhou Z."/>
            <person name="Liu Y."/>
            <person name="Xu W."/>
            <person name="Pan J."/>
            <person name="Luo Z.H."/>
            <person name="Li M."/>
        </authorList>
    </citation>
    <scope>NUCLEOTIDE SEQUENCE [LARGE SCALE GENOMIC DNA]</scope>
    <source>
        <strain evidence="15">SpSt-1224</strain>
    </source>
</reference>
<evidence type="ECO:0000256" key="6">
    <source>
        <dbReference type="ARBA" id="ARBA00022829"/>
    </source>
</evidence>
<keyword evidence="8 11" id="KW-0238">DNA-binding</keyword>
<feature type="domain" description="Tyr recombinase" evidence="13">
    <location>
        <begin position="137"/>
        <end position="319"/>
    </location>
</feature>
<dbReference type="Gene3D" id="1.10.150.130">
    <property type="match status" value="1"/>
</dbReference>
<accession>A0A7C2TJG7</accession>
<comment type="function">
    <text evidence="11">Site-specific tyrosine recombinase, which acts by catalyzing the cutting and rejoining of the recombining DNA molecules. The XerC-XerD complex is essential to convert dimers of the bacterial chromosome into monomers to permit their segregation at cell division. It also contributes to the segregational stability of plasmids.</text>
</comment>
<name>A0A7C2TJG7_9BACT</name>
<dbReference type="GO" id="GO:0009037">
    <property type="term" value="F:tyrosine-based site-specific recombinase activity"/>
    <property type="evidence" value="ECO:0007669"/>
    <property type="project" value="UniProtKB-UniRule"/>
</dbReference>
<dbReference type="GO" id="GO:0006313">
    <property type="term" value="P:DNA transposition"/>
    <property type="evidence" value="ECO:0007669"/>
    <property type="project" value="UniProtKB-UniRule"/>
</dbReference>
<dbReference type="AlphaFoldDB" id="A0A7C2TJG7"/>
<comment type="similarity">
    <text evidence="2 11">Belongs to the 'phage' integrase family. XerD subfamily.</text>
</comment>
<dbReference type="InterPro" id="IPR013762">
    <property type="entry name" value="Integrase-like_cat_sf"/>
</dbReference>
<feature type="active site" evidence="11">
    <location>
        <position position="274"/>
    </location>
</feature>
<dbReference type="PANTHER" id="PTHR30349:SF90">
    <property type="entry name" value="TYROSINE RECOMBINASE XERD"/>
    <property type="match status" value="1"/>
</dbReference>
<feature type="active site" evidence="11">
    <location>
        <position position="271"/>
    </location>
</feature>
<keyword evidence="6 11" id="KW-0159">Chromosome partition</keyword>
<dbReference type="InterPro" id="IPR010998">
    <property type="entry name" value="Integrase_recombinase_N"/>
</dbReference>
<evidence type="ECO:0000256" key="7">
    <source>
        <dbReference type="ARBA" id="ARBA00022908"/>
    </source>
</evidence>
<dbReference type="GO" id="GO:0007059">
    <property type="term" value="P:chromosome segregation"/>
    <property type="evidence" value="ECO:0007669"/>
    <property type="project" value="UniProtKB-UniRule"/>
</dbReference>